<sequence>MAHYVAHFALESSLLLTRSSYRLQSGAINAGFNDIKTCCVSSAGGPTGLNNRDQSIVKRVGLDNESQVMNTLTRYVSRGSIRLNWKQRDKALGNALNDYLFRVVINYLALEFNQDITNANLRLNQDVTFGATHQDGSPLLMSSMLRLQRQSFAYLEAVTGSPRLVNQLLISRDSITAGSSIAWPFNPSIMAFSTLPLDSSSLAAAFTKLFTLVSRSHRPRMTYQICTLRLLCVIVLRGMLLYHYFLMTQ</sequence>
<keyword evidence="1" id="KW-0812">Transmembrane</keyword>
<keyword evidence="3" id="KW-1185">Reference proteome</keyword>
<evidence type="ECO:0000313" key="2">
    <source>
        <dbReference type="EMBL" id="VEL20774.1"/>
    </source>
</evidence>
<dbReference type="Proteomes" id="UP000784294">
    <property type="component" value="Unassembled WGS sequence"/>
</dbReference>
<protein>
    <submittedName>
        <fullName evidence="2">Uncharacterized protein</fullName>
    </submittedName>
</protein>
<evidence type="ECO:0000256" key="1">
    <source>
        <dbReference type="SAM" id="Phobius"/>
    </source>
</evidence>
<accession>A0A448WUU6</accession>
<feature type="transmembrane region" description="Helical" evidence="1">
    <location>
        <begin position="225"/>
        <end position="245"/>
    </location>
</feature>
<keyword evidence="1" id="KW-0472">Membrane</keyword>
<dbReference type="AlphaFoldDB" id="A0A448WUU6"/>
<gene>
    <name evidence="2" type="ORF">PXEA_LOCUS14214</name>
</gene>
<keyword evidence="1" id="KW-1133">Transmembrane helix</keyword>
<name>A0A448WUU6_9PLAT</name>
<reference evidence="2" key="1">
    <citation type="submission" date="2018-11" db="EMBL/GenBank/DDBJ databases">
        <authorList>
            <consortium name="Pathogen Informatics"/>
        </authorList>
    </citation>
    <scope>NUCLEOTIDE SEQUENCE</scope>
</reference>
<organism evidence="2 3">
    <name type="scientific">Protopolystoma xenopodis</name>
    <dbReference type="NCBI Taxonomy" id="117903"/>
    <lineage>
        <taxon>Eukaryota</taxon>
        <taxon>Metazoa</taxon>
        <taxon>Spiralia</taxon>
        <taxon>Lophotrochozoa</taxon>
        <taxon>Platyhelminthes</taxon>
        <taxon>Monogenea</taxon>
        <taxon>Polyopisthocotylea</taxon>
        <taxon>Polystomatidea</taxon>
        <taxon>Polystomatidae</taxon>
        <taxon>Protopolystoma</taxon>
    </lineage>
</organism>
<dbReference type="EMBL" id="CAAALY010047957">
    <property type="protein sequence ID" value="VEL20774.1"/>
    <property type="molecule type" value="Genomic_DNA"/>
</dbReference>
<comment type="caution">
    <text evidence="2">The sequence shown here is derived from an EMBL/GenBank/DDBJ whole genome shotgun (WGS) entry which is preliminary data.</text>
</comment>
<proteinExistence type="predicted"/>
<evidence type="ECO:0000313" key="3">
    <source>
        <dbReference type="Proteomes" id="UP000784294"/>
    </source>
</evidence>